<evidence type="ECO:0000313" key="3">
    <source>
        <dbReference type="Proteomes" id="UP000594638"/>
    </source>
</evidence>
<sequence>MESTQVVEVGTNQITVEAPKIEWSREHVSDAQFNQHYNNEGNFNAFNSADHNCPREPGPVNQLCDIDDVHGGIEDDCMIGVDIISDNHDGAHESADHASIDSTPSAAQVGSTGGSSIPFDATVESVMGKKVSKGENSAIGNTAYFVKEKEQFL</sequence>
<organism evidence="2 3">
    <name type="scientific">Olea europaea subsp. europaea</name>
    <dbReference type="NCBI Taxonomy" id="158383"/>
    <lineage>
        <taxon>Eukaryota</taxon>
        <taxon>Viridiplantae</taxon>
        <taxon>Streptophyta</taxon>
        <taxon>Embryophyta</taxon>
        <taxon>Tracheophyta</taxon>
        <taxon>Spermatophyta</taxon>
        <taxon>Magnoliopsida</taxon>
        <taxon>eudicotyledons</taxon>
        <taxon>Gunneridae</taxon>
        <taxon>Pentapetalae</taxon>
        <taxon>asterids</taxon>
        <taxon>lamiids</taxon>
        <taxon>Lamiales</taxon>
        <taxon>Oleaceae</taxon>
        <taxon>Oleeae</taxon>
        <taxon>Olea</taxon>
    </lineage>
</organism>
<accession>A0A8S0UAX9</accession>
<comment type="caution">
    <text evidence="2">The sequence shown here is derived from an EMBL/GenBank/DDBJ whole genome shotgun (WGS) entry which is preliminary data.</text>
</comment>
<evidence type="ECO:0000313" key="2">
    <source>
        <dbReference type="EMBL" id="CAA3012847.1"/>
    </source>
</evidence>
<dbReference type="Proteomes" id="UP000594638">
    <property type="component" value="Unassembled WGS sequence"/>
</dbReference>
<reference evidence="2 3" key="1">
    <citation type="submission" date="2019-12" db="EMBL/GenBank/DDBJ databases">
        <authorList>
            <person name="Alioto T."/>
            <person name="Alioto T."/>
            <person name="Gomez Garrido J."/>
        </authorList>
    </citation>
    <scope>NUCLEOTIDE SEQUENCE [LARGE SCALE GENOMIC DNA]</scope>
</reference>
<dbReference type="EMBL" id="CACTIH010007413">
    <property type="protein sequence ID" value="CAA3012847.1"/>
    <property type="molecule type" value="Genomic_DNA"/>
</dbReference>
<evidence type="ECO:0000256" key="1">
    <source>
        <dbReference type="SAM" id="MobiDB-lite"/>
    </source>
</evidence>
<feature type="compositionally biased region" description="Polar residues" evidence="1">
    <location>
        <begin position="100"/>
        <end position="110"/>
    </location>
</feature>
<feature type="region of interest" description="Disordered" evidence="1">
    <location>
        <begin position="88"/>
        <end position="118"/>
    </location>
</feature>
<dbReference type="AlphaFoldDB" id="A0A8S0UAX9"/>
<keyword evidence="3" id="KW-1185">Reference proteome</keyword>
<dbReference type="Gramene" id="OE9A111929T1">
    <property type="protein sequence ID" value="OE9A111929C1"/>
    <property type="gene ID" value="OE9A111929"/>
</dbReference>
<proteinExistence type="predicted"/>
<protein>
    <submittedName>
        <fullName evidence="2">Uncharacterized protein</fullName>
    </submittedName>
</protein>
<feature type="compositionally biased region" description="Basic and acidic residues" evidence="1">
    <location>
        <begin position="88"/>
        <end position="99"/>
    </location>
</feature>
<name>A0A8S0UAX9_OLEEU</name>
<gene>
    <name evidence="2" type="ORF">OLEA9_A111929</name>
</gene>
<dbReference type="OrthoDB" id="1852000at2759"/>